<feature type="region of interest" description="Disordered" evidence="1">
    <location>
        <begin position="32"/>
        <end position="56"/>
    </location>
</feature>
<name>H5UMR3_9MICO</name>
<accession>H5UMR3</accession>
<dbReference type="STRING" id="1089455.MOPEL_003_00440"/>
<evidence type="ECO:0000256" key="2">
    <source>
        <dbReference type="SAM" id="Phobius"/>
    </source>
</evidence>
<dbReference type="AlphaFoldDB" id="H5UMR3"/>
<dbReference type="EMBL" id="BAFE01000003">
    <property type="protein sequence ID" value="GAB47021.1"/>
    <property type="molecule type" value="Genomic_DNA"/>
</dbReference>
<gene>
    <name evidence="3" type="ORF">MOPEL_003_00440</name>
</gene>
<keyword evidence="2" id="KW-0472">Membrane</keyword>
<feature type="transmembrane region" description="Helical" evidence="2">
    <location>
        <begin position="9"/>
        <end position="31"/>
    </location>
</feature>
<dbReference type="RefSeq" id="WP_009480919.1">
    <property type="nucleotide sequence ID" value="NZ_BAFE01000003.1"/>
</dbReference>
<protein>
    <recommendedName>
        <fullName evidence="5">DUF4124 domain-containing protein</fullName>
    </recommendedName>
</protein>
<keyword evidence="4" id="KW-1185">Reference proteome</keyword>
<comment type="caution">
    <text evidence="3">The sequence shown here is derived from an EMBL/GenBank/DDBJ whole genome shotgun (WGS) entry which is preliminary data.</text>
</comment>
<keyword evidence="2" id="KW-1133">Transmembrane helix</keyword>
<evidence type="ECO:0000313" key="4">
    <source>
        <dbReference type="Proteomes" id="UP000004367"/>
    </source>
</evidence>
<proteinExistence type="predicted"/>
<evidence type="ECO:0000256" key="1">
    <source>
        <dbReference type="SAM" id="MobiDB-lite"/>
    </source>
</evidence>
<sequence>MTPPPRRHVAVGLATLVVVLVATLVGISILVPDSPEPGPAPTASPTPTAGQRGVYPSFGDDDVFSVDVRNAPVHPDSAAMNRNLRGQIDPNYGGVVGLNTTHYNPVLYVVDETTPRVRVEFDDCQKKGYTPTDLFDGRKQFVDVPVPADAQTSVGTDSTITLWSPSTDQLWEFWVMKRTKSGGWSACWGGRIDDVSSSPGYFPNPFGVSASGLVTTGSMITLKEAREGRIDHAMGMALLRPARWDRVWYPAQRSDGTDPSPHAIPEGARLRLDPAVDVESLDLTPLGKAVARAAQTYGFVVVDTAGAVAVMAESSLPEQKATGTDPWEEILGGVPHYKQLENFPWDRVQVVEESYGKPGG</sequence>
<dbReference type="Proteomes" id="UP000004367">
    <property type="component" value="Unassembled WGS sequence"/>
</dbReference>
<organism evidence="3 4">
    <name type="scientific">Mobilicoccus pelagius NBRC 104925</name>
    <dbReference type="NCBI Taxonomy" id="1089455"/>
    <lineage>
        <taxon>Bacteria</taxon>
        <taxon>Bacillati</taxon>
        <taxon>Actinomycetota</taxon>
        <taxon>Actinomycetes</taxon>
        <taxon>Micrococcales</taxon>
        <taxon>Dermatophilaceae</taxon>
        <taxon>Mobilicoccus</taxon>
    </lineage>
</organism>
<keyword evidence="2" id="KW-0812">Transmembrane</keyword>
<dbReference type="OrthoDB" id="8771597at2"/>
<reference evidence="3 4" key="1">
    <citation type="submission" date="2012-02" db="EMBL/GenBank/DDBJ databases">
        <title>Whole genome shotgun sequence of Mobilicoccus pelagius NBRC 104925.</title>
        <authorList>
            <person name="Yoshida Y."/>
            <person name="Hosoyama A."/>
            <person name="Tsuchikane K."/>
            <person name="Katsumata H."/>
            <person name="Yamazaki S."/>
            <person name="Fujita N."/>
        </authorList>
    </citation>
    <scope>NUCLEOTIDE SEQUENCE [LARGE SCALE GENOMIC DNA]</scope>
    <source>
        <strain evidence="3 4">NBRC 104925</strain>
    </source>
</reference>
<feature type="compositionally biased region" description="Pro residues" evidence="1">
    <location>
        <begin position="34"/>
        <end position="44"/>
    </location>
</feature>
<dbReference type="eggNOG" id="ENOG5030J7Z">
    <property type="taxonomic scope" value="Bacteria"/>
</dbReference>
<evidence type="ECO:0008006" key="5">
    <source>
        <dbReference type="Google" id="ProtNLM"/>
    </source>
</evidence>
<evidence type="ECO:0000313" key="3">
    <source>
        <dbReference type="EMBL" id="GAB47021.1"/>
    </source>
</evidence>